<keyword evidence="2" id="KW-1185">Reference proteome</keyword>
<dbReference type="AlphaFoldDB" id="A0A6G7WGM9"/>
<reference evidence="1 2" key="1">
    <citation type="journal article" date="2017" name="Int. J. Syst. Evol. Microbiol.">
        <title>Jeotgalibaca porci sp. nov. and Jeotgalibaca arthritidis sp. nov., isolated from pigs, and emended description of the genus Jeotgalibaca.</title>
        <authorList>
            <person name="Zamora L."/>
            <person name="Perez-Sancho M."/>
            <person name="Dominguez L."/>
            <person name="Fernandez-Garayzabal J.F."/>
            <person name="Vela A.I."/>
        </authorList>
    </citation>
    <scope>NUCLEOTIDE SEQUENCE [LARGE SCALE GENOMIC DNA]</scope>
    <source>
        <strain evidence="1 2">CCUG 69148</strain>
    </source>
</reference>
<proteinExistence type="predicted"/>
<evidence type="ECO:0000313" key="2">
    <source>
        <dbReference type="Proteomes" id="UP000501830"/>
    </source>
</evidence>
<dbReference type="GeneID" id="94552502"/>
<name>A0A6G7WGM9_9LACT</name>
<gene>
    <name evidence="1" type="ORF">G7058_04375</name>
</gene>
<evidence type="ECO:0000313" key="1">
    <source>
        <dbReference type="EMBL" id="QIK51359.1"/>
    </source>
</evidence>
<dbReference type="Proteomes" id="UP000501830">
    <property type="component" value="Chromosome"/>
</dbReference>
<sequence length="61" mass="6861">MASVTQRIKQIKQPRGGYINPNMFTIVKMDSLNNLNDTENIHASLIGLAVVYRNSNEIVQT</sequence>
<dbReference type="KEGG" id="jpo:G7058_04375"/>
<dbReference type="EMBL" id="CP049889">
    <property type="protein sequence ID" value="QIK51359.1"/>
    <property type="molecule type" value="Genomic_DNA"/>
</dbReference>
<protein>
    <submittedName>
        <fullName evidence="1">Uncharacterized protein</fullName>
    </submittedName>
</protein>
<dbReference type="RefSeq" id="WP_166062415.1">
    <property type="nucleotide sequence ID" value="NZ_CP049889.1"/>
</dbReference>
<accession>A0A6G7WGM9</accession>
<organism evidence="1 2">
    <name type="scientific">Jeotgalibaca porci</name>
    <dbReference type="NCBI Taxonomy" id="1868793"/>
    <lineage>
        <taxon>Bacteria</taxon>
        <taxon>Bacillati</taxon>
        <taxon>Bacillota</taxon>
        <taxon>Bacilli</taxon>
        <taxon>Lactobacillales</taxon>
        <taxon>Carnobacteriaceae</taxon>
        <taxon>Jeotgalibaca</taxon>
    </lineage>
</organism>